<dbReference type="Proteomes" id="UP000076830">
    <property type="component" value="Chromosome"/>
</dbReference>
<proteinExistence type="predicted"/>
<dbReference type="STRING" id="1300342.I596_1364"/>
<dbReference type="KEGG" id="dko:I596_1364"/>
<organism evidence="1 2">
    <name type="scientific">Dokdonella koreensis DS-123</name>
    <dbReference type="NCBI Taxonomy" id="1300342"/>
    <lineage>
        <taxon>Bacteria</taxon>
        <taxon>Pseudomonadati</taxon>
        <taxon>Pseudomonadota</taxon>
        <taxon>Gammaproteobacteria</taxon>
        <taxon>Lysobacterales</taxon>
        <taxon>Rhodanobacteraceae</taxon>
        <taxon>Dokdonella</taxon>
    </lineage>
</organism>
<protein>
    <submittedName>
        <fullName evidence="1">Uncharacterized protein</fullName>
    </submittedName>
</protein>
<dbReference type="EMBL" id="CP015249">
    <property type="protein sequence ID" value="ANB17392.1"/>
    <property type="molecule type" value="Genomic_DNA"/>
</dbReference>
<sequence length="78" mass="8037">MRRSDNGGEARGSARPCRRAPWAALPVDIRLIGKESCATRPGAAGHAAAALAGAAAAMAMPHCSNRGACGYKFVIKRC</sequence>
<evidence type="ECO:0000313" key="1">
    <source>
        <dbReference type="EMBL" id="ANB17392.1"/>
    </source>
</evidence>
<keyword evidence="2" id="KW-1185">Reference proteome</keyword>
<reference evidence="1 2" key="1">
    <citation type="submission" date="2016-04" db="EMBL/GenBank/DDBJ databases">
        <title>Complete genome sequence of Dokdonella koreensis DS-123T.</title>
        <authorList>
            <person name="Kim J.F."/>
            <person name="Lee H."/>
            <person name="Kwak M.-J."/>
        </authorList>
    </citation>
    <scope>NUCLEOTIDE SEQUENCE [LARGE SCALE GENOMIC DNA]</scope>
    <source>
        <strain evidence="1 2">DS-123</strain>
    </source>
</reference>
<evidence type="ECO:0000313" key="2">
    <source>
        <dbReference type="Proteomes" id="UP000076830"/>
    </source>
</evidence>
<dbReference type="AlphaFoldDB" id="A0A167GS91"/>
<name>A0A167GS91_9GAMM</name>
<accession>A0A167GS91</accession>
<gene>
    <name evidence="1" type="ORF">I596_1364</name>
</gene>